<accession>A0A9E6P4Q9</accession>
<feature type="domain" description="DUF7683" evidence="1">
    <location>
        <begin position="4"/>
        <end position="73"/>
    </location>
</feature>
<evidence type="ECO:0000313" key="3">
    <source>
        <dbReference type="Proteomes" id="UP000631521"/>
    </source>
</evidence>
<evidence type="ECO:0000259" key="1">
    <source>
        <dbReference type="Pfam" id="PF24731"/>
    </source>
</evidence>
<protein>
    <recommendedName>
        <fullName evidence="1">DUF7683 domain-containing protein</fullName>
    </recommendedName>
</protein>
<dbReference type="Pfam" id="PF24731">
    <property type="entry name" value="DUF7683"/>
    <property type="match status" value="1"/>
</dbReference>
<dbReference type="EMBL" id="CP077091">
    <property type="protein sequence ID" value="QXI19977.1"/>
    <property type="molecule type" value="Genomic_DNA"/>
</dbReference>
<organism evidence="2 3">
    <name type="scientific">Pseudomonas hamedanensis</name>
    <dbReference type="NCBI Taxonomy" id="2745504"/>
    <lineage>
        <taxon>Bacteria</taxon>
        <taxon>Pseudomonadati</taxon>
        <taxon>Pseudomonadota</taxon>
        <taxon>Gammaproteobacteria</taxon>
        <taxon>Pseudomonadales</taxon>
        <taxon>Pseudomonadaceae</taxon>
        <taxon>Pseudomonas</taxon>
    </lineage>
</organism>
<name>A0A9E6P4Q9_9PSED</name>
<proteinExistence type="predicted"/>
<dbReference type="AlphaFoldDB" id="A0A9E6P4Q9"/>
<gene>
    <name evidence="2" type="ORF">HU739_011335</name>
</gene>
<dbReference type="KEGG" id="phv:HU739_011335"/>
<sequence length="78" mass="9105">MNHTVEAFDKRTAELVFEVPVPHGNIERLRTIMRWSNPEDEIYGYDLDQEQIKQLEALIGRAFYDSAYDFQLGCHGSE</sequence>
<dbReference type="Proteomes" id="UP000631521">
    <property type="component" value="Chromosome"/>
</dbReference>
<reference evidence="2 3" key="1">
    <citation type="journal article" date="2020" name="Microorganisms">
        <title>Reliable Identification of Environmental Pseudomonas Isolates Using the rpoD Gene.</title>
        <authorList>
            <consortium name="The Broad Institute Genome Sequencing Platform"/>
            <person name="Girard L."/>
            <person name="Lood C."/>
            <person name="Rokni-Zadeh H."/>
            <person name="van Noort V."/>
            <person name="Lavigne R."/>
            <person name="De Mot R."/>
        </authorList>
    </citation>
    <scope>NUCLEOTIDE SEQUENCE [LARGE SCALE GENOMIC DNA]</scope>
    <source>
        <strain evidence="2 3">SWRI65</strain>
    </source>
</reference>
<dbReference type="InterPro" id="IPR056100">
    <property type="entry name" value="DUF7683"/>
</dbReference>
<keyword evidence="3" id="KW-1185">Reference proteome</keyword>
<reference evidence="2 3" key="2">
    <citation type="journal article" date="2021" name="Microorganisms">
        <title>The Ever-Expanding Pseudomonas Genus: Description of 43 New Species and Partition of the Pseudomonas putida Group.</title>
        <authorList>
            <person name="Girard L."/>
            <person name="Lood C."/>
            <person name="Hofte M."/>
            <person name="Vandamme P."/>
            <person name="Rokni-Zadeh H."/>
            <person name="van Noort V."/>
            <person name="Lavigne R."/>
            <person name="De Mot R."/>
        </authorList>
    </citation>
    <scope>NUCLEOTIDE SEQUENCE [LARGE SCALE GENOMIC DNA]</scope>
    <source>
        <strain evidence="2 3">SWRI65</strain>
    </source>
</reference>
<evidence type="ECO:0000313" key="2">
    <source>
        <dbReference type="EMBL" id="QXI19977.1"/>
    </source>
</evidence>